<dbReference type="Proteomes" id="UP001066276">
    <property type="component" value="Chromosome 5"/>
</dbReference>
<evidence type="ECO:0000313" key="2">
    <source>
        <dbReference type="EMBL" id="KAJ1158619.1"/>
    </source>
</evidence>
<evidence type="ECO:0000313" key="3">
    <source>
        <dbReference type="Proteomes" id="UP001066276"/>
    </source>
</evidence>
<keyword evidence="3" id="KW-1185">Reference proteome</keyword>
<dbReference type="EMBL" id="JANPWB010000009">
    <property type="protein sequence ID" value="KAJ1158619.1"/>
    <property type="molecule type" value="Genomic_DNA"/>
</dbReference>
<organism evidence="2 3">
    <name type="scientific">Pleurodeles waltl</name>
    <name type="common">Iberian ribbed newt</name>
    <dbReference type="NCBI Taxonomy" id="8319"/>
    <lineage>
        <taxon>Eukaryota</taxon>
        <taxon>Metazoa</taxon>
        <taxon>Chordata</taxon>
        <taxon>Craniata</taxon>
        <taxon>Vertebrata</taxon>
        <taxon>Euteleostomi</taxon>
        <taxon>Amphibia</taxon>
        <taxon>Batrachia</taxon>
        <taxon>Caudata</taxon>
        <taxon>Salamandroidea</taxon>
        <taxon>Salamandridae</taxon>
        <taxon>Pleurodelinae</taxon>
        <taxon>Pleurodeles</taxon>
    </lineage>
</organism>
<gene>
    <name evidence="2" type="ORF">NDU88_011307</name>
</gene>
<proteinExistence type="predicted"/>
<dbReference type="AlphaFoldDB" id="A0AAV7S260"/>
<accession>A0AAV7S260</accession>
<feature type="region of interest" description="Disordered" evidence="1">
    <location>
        <begin position="19"/>
        <end position="75"/>
    </location>
</feature>
<comment type="caution">
    <text evidence="2">The sequence shown here is derived from an EMBL/GenBank/DDBJ whole genome shotgun (WGS) entry which is preliminary data.</text>
</comment>
<reference evidence="2" key="1">
    <citation type="journal article" date="2022" name="bioRxiv">
        <title>Sequencing and chromosome-scale assembly of the giantPleurodeles waltlgenome.</title>
        <authorList>
            <person name="Brown T."/>
            <person name="Elewa A."/>
            <person name="Iarovenko S."/>
            <person name="Subramanian E."/>
            <person name="Araus A.J."/>
            <person name="Petzold A."/>
            <person name="Susuki M."/>
            <person name="Suzuki K.-i.T."/>
            <person name="Hayashi T."/>
            <person name="Toyoda A."/>
            <person name="Oliveira C."/>
            <person name="Osipova E."/>
            <person name="Leigh N.D."/>
            <person name="Simon A."/>
            <person name="Yun M.H."/>
        </authorList>
    </citation>
    <scope>NUCLEOTIDE SEQUENCE</scope>
    <source>
        <strain evidence="2">20211129_DDA</strain>
        <tissue evidence="2">Liver</tissue>
    </source>
</reference>
<name>A0AAV7S260_PLEWA</name>
<protein>
    <submittedName>
        <fullName evidence="2">Uncharacterized protein</fullName>
    </submittedName>
</protein>
<evidence type="ECO:0000256" key="1">
    <source>
        <dbReference type="SAM" id="MobiDB-lite"/>
    </source>
</evidence>
<sequence length="178" mass="18795">MSLAGRTGPGQAVTHCVTRRTQQHLQKRDGHPASVRSGARLEGPEGKGPSGGWGRRRDQAVGASGQPGGGKSPALAGIPHLLPAYGERVNPTECQCLAHAPAGTWAQGAASFCIRGTYCHSPGTAAPRPFTRLVLQSCPVPRVPLPPSPSYRSFSYLMSSLFRIVIQNLTSSPYACRI</sequence>